<evidence type="ECO:0000313" key="3">
    <source>
        <dbReference type="Proteomes" id="UP000479710"/>
    </source>
</evidence>
<evidence type="ECO:0000256" key="1">
    <source>
        <dbReference type="SAM" id="MobiDB-lite"/>
    </source>
</evidence>
<feature type="compositionally biased region" description="Low complexity" evidence="1">
    <location>
        <begin position="1"/>
        <end position="14"/>
    </location>
</feature>
<proteinExistence type="predicted"/>
<sequence>MPQNPSSSPSFSPSLFHAHSQEHEEDEMMCNRETRFLFGAFSCDSVLNSNFNSKSRAKHHQRTEF</sequence>
<name>A0A6G1CD62_9ORYZ</name>
<feature type="region of interest" description="Disordered" evidence="1">
    <location>
        <begin position="1"/>
        <end position="27"/>
    </location>
</feature>
<evidence type="ECO:0000313" key="2">
    <source>
        <dbReference type="EMBL" id="KAF0898086.1"/>
    </source>
</evidence>
<dbReference type="AlphaFoldDB" id="A0A6G1CD62"/>
<protein>
    <submittedName>
        <fullName evidence="2">Uncharacterized protein</fullName>
    </submittedName>
</protein>
<dbReference type="Proteomes" id="UP000479710">
    <property type="component" value="Unassembled WGS sequence"/>
</dbReference>
<organism evidence="2 3">
    <name type="scientific">Oryza meyeriana var. granulata</name>
    <dbReference type="NCBI Taxonomy" id="110450"/>
    <lineage>
        <taxon>Eukaryota</taxon>
        <taxon>Viridiplantae</taxon>
        <taxon>Streptophyta</taxon>
        <taxon>Embryophyta</taxon>
        <taxon>Tracheophyta</taxon>
        <taxon>Spermatophyta</taxon>
        <taxon>Magnoliopsida</taxon>
        <taxon>Liliopsida</taxon>
        <taxon>Poales</taxon>
        <taxon>Poaceae</taxon>
        <taxon>BOP clade</taxon>
        <taxon>Oryzoideae</taxon>
        <taxon>Oryzeae</taxon>
        <taxon>Oryzinae</taxon>
        <taxon>Oryza</taxon>
        <taxon>Oryza meyeriana</taxon>
    </lineage>
</organism>
<dbReference type="EMBL" id="SPHZ02000009">
    <property type="protein sequence ID" value="KAF0898086.1"/>
    <property type="molecule type" value="Genomic_DNA"/>
</dbReference>
<keyword evidence="3" id="KW-1185">Reference proteome</keyword>
<gene>
    <name evidence="2" type="ORF">E2562_001752</name>
</gene>
<accession>A0A6G1CD62</accession>
<reference evidence="2 3" key="1">
    <citation type="submission" date="2019-11" db="EMBL/GenBank/DDBJ databases">
        <title>Whole genome sequence of Oryza granulata.</title>
        <authorList>
            <person name="Li W."/>
        </authorList>
    </citation>
    <scope>NUCLEOTIDE SEQUENCE [LARGE SCALE GENOMIC DNA]</scope>
    <source>
        <strain evidence="3">cv. Menghai</strain>
        <tissue evidence="2">Leaf</tissue>
    </source>
</reference>
<comment type="caution">
    <text evidence="2">The sequence shown here is derived from an EMBL/GenBank/DDBJ whole genome shotgun (WGS) entry which is preliminary data.</text>
</comment>